<organism evidence="3">
    <name type="scientific">Chromera velia CCMP2878</name>
    <dbReference type="NCBI Taxonomy" id="1169474"/>
    <lineage>
        <taxon>Eukaryota</taxon>
        <taxon>Sar</taxon>
        <taxon>Alveolata</taxon>
        <taxon>Colpodellida</taxon>
        <taxon>Chromeraceae</taxon>
        <taxon>Chromera</taxon>
    </lineage>
</organism>
<dbReference type="InterPro" id="IPR019315">
    <property type="entry name" value="MMTA2_N"/>
</dbReference>
<feature type="domain" description="Multiple myeloma tumor-associated protein 2-like N-terminal" evidence="2">
    <location>
        <begin position="12"/>
        <end position="93"/>
    </location>
</feature>
<dbReference type="AlphaFoldDB" id="A0A0G4HGD2"/>
<dbReference type="Pfam" id="PF10159">
    <property type="entry name" value="MMtag"/>
    <property type="match status" value="1"/>
</dbReference>
<dbReference type="InterPro" id="IPR039207">
    <property type="entry name" value="MMTAG2-like"/>
</dbReference>
<proteinExistence type="predicted"/>
<name>A0A0G4HGD2_9ALVE</name>
<feature type="compositionally biased region" description="Basic and acidic residues" evidence="1">
    <location>
        <begin position="336"/>
        <end position="425"/>
    </location>
</feature>
<dbReference type="VEuPathDB" id="CryptoDB:Cvel_27328"/>
<dbReference type="PANTHER" id="PTHR14580">
    <property type="entry name" value="MULTIPLE MYELOMA TUMOR-ASSOCIATED PROTEIN 2 FAMILY MEMBER"/>
    <property type="match status" value="1"/>
</dbReference>
<gene>
    <name evidence="3" type="ORF">Cvel_27328</name>
</gene>
<dbReference type="PANTHER" id="PTHR14580:SF0">
    <property type="entry name" value="MULTIPLE MYELOMA TUMOR-ASSOCIATED PROTEIN 2"/>
    <property type="match status" value="1"/>
</dbReference>
<feature type="region of interest" description="Disordered" evidence="1">
    <location>
        <begin position="127"/>
        <end position="425"/>
    </location>
</feature>
<accession>A0A0G4HGD2</accession>
<dbReference type="EMBL" id="CDMZ01002620">
    <property type="protein sequence ID" value="CEM43140.1"/>
    <property type="molecule type" value="Genomic_DNA"/>
</dbReference>
<evidence type="ECO:0000259" key="2">
    <source>
        <dbReference type="Pfam" id="PF10159"/>
    </source>
</evidence>
<feature type="compositionally biased region" description="Basic and acidic residues" evidence="1">
    <location>
        <begin position="290"/>
        <end position="329"/>
    </location>
</feature>
<evidence type="ECO:0000313" key="3">
    <source>
        <dbReference type="EMBL" id="CEM43140.1"/>
    </source>
</evidence>
<feature type="compositionally biased region" description="Basic and acidic residues" evidence="1">
    <location>
        <begin position="150"/>
        <end position="159"/>
    </location>
</feature>
<feature type="compositionally biased region" description="Low complexity" evidence="1">
    <location>
        <begin position="210"/>
        <end position="220"/>
    </location>
</feature>
<sequence length="425" mass="49505">MVDVWDGPPREGTRGGLEQFKWDSIKDQKYGDRECYLGHSVKIGLMGKFGQYYKNDWWQQGKNEDAEEKQRQVDDELAVVKAFEEELMQEALGVKPKRLMLRGSEALTVEQKRELLGLLPVKKEDKGQDVKLEEGEGAVASSSSSSGIKIELKAEEGTEGHFVQPSDAHRDAKKAAGGAAEKKKKKKSKKEKKSKKHKKKKKGKGKRGRSPSPASSSSSSNEEEEHARSHRRRDPSSRSPPYGERRALPEHWRGTDTKQEEMGGEYKVSHRSRSRSPHTHSSRRFQLPESDERTDRRGGGSFERRREREHGDRMRDGRQDYRGGDREDMGAWGSGRDSRDPPHVRSRDWRREDHRDKMGKERVLREEGRGRDRERSWERERGRDRERSRERERGRDRERSRERERGRDRERSGDRERRKESGVDL</sequence>
<protein>
    <recommendedName>
        <fullName evidence="2">Multiple myeloma tumor-associated protein 2-like N-terminal domain-containing protein</fullName>
    </recommendedName>
</protein>
<feature type="compositionally biased region" description="Basic residues" evidence="1">
    <location>
        <begin position="269"/>
        <end position="283"/>
    </location>
</feature>
<evidence type="ECO:0000256" key="1">
    <source>
        <dbReference type="SAM" id="MobiDB-lite"/>
    </source>
</evidence>
<feature type="compositionally biased region" description="Basic residues" evidence="1">
    <location>
        <begin position="182"/>
        <end position="209"/>
    </location>
</feature>
<feature type="compositionally biased region" description="Basic and acidic residues" evidence="1">
    <location>
        <begin position="243"/>
        <end position="261"/>
    </location>
</feature>
<reference evidence="3" key="1">
    <citation type="submission" date="2014-11" db="EMBL/GenBank/DDBJ databases">
        <authorList>
            <person name="Otto D Thomas"/>
            <person name="Naeem Raeece"/>
        </authorList>
    </citation>
    <scope>NUCLEOTIDE SEQUENCE</scope>
</reference>